<sequence length="338" mass="36160">MSGCCSPGERPPITGEQPGIAVPSPLSVGRHPAANPMSARTSASTGASNRDVPIPAGCFSMGDPFDEGYPADGETPVHPVNISAFRIDATAVSNAQFAEFVDATGHRTESEVYGSSAVFHLAVAAQKKDILGTAAGTPWWLNVRGADWAHPAGPSSNWVEIPDHPVTQVSHNDALAYCAWAGRALPTEAQWEYAARGTLTQNRYPWGNELHGTAEDGRTLHHCNIFQGTFPDENTGEDGFLTTAPVRSFLPNGYGLFQTSGNVWEWCADWFLPKYYKSCLAKGIVDDPPGPTIGRGRVMRGGSYLCHESYCNRYRLAARSSNSPESASGNAGFRTVAG</sequence>
<dbReference type="InterPro" id="IPR005532">
    <property type="entry name" value="SUMF_dom"/>
</dbReference>
<evidence type="ECO:0000259" key="2">
    <source>
        <dbReference type="Pfam" id="PF03781"/>
    </source>
</evidence>
<dbReference type="InterPro" id="IPR051043">
    <property type="entry name" value="Sulfatase_Mod_Factor_Kinase"/>
</dbReference>
<dbReference type="EMBL" id="JBHSCQ010000022">
    <property type="protein sequence ID" value="MFC4266731.1"/>
    <property type="molecule type" value="Genomic_DNA"/>
</dbReference>
<dbReference type="SUPFAM" id="SSF56436">
    <property type="entry name" value="C-type lectin-like"/>
    <property type="match status" value="1"/>
</dbReference>
<dbReference type="Gene3D" id="3.90.1580.10">
    <property type="entry name" value="paralog of FGE (formylglycine-generating enzyme)"/>
    <property type="match status" value="1"/>
</dbReference>
<feature type="domain" description="Sulfatase-modifying factor enzyme-like" evidence="2">
    <location>
        <begin position="52"/>
        <end position="336"/>
    </location>
</feature>
<dbReference type="Proteomes" id="UP001595773">
    <property type="component" value="Unassembled WGS sequence"/>
</dbReference>
<comment type="caution">
    <text evidence="3">The sequence shown here is derived from an EMBL/GenBank/DDBJ whole genome shotgun (WGS) entry which is preliminary data.</text>
</comment>
<reference evidence="4" key="1">
    <citation type="journal article" date="2019" name="Int. J. Syst. Evol. Microbiol.">
        <title>The Global Catalogue of Microorganisms (GCM) 10K type strain sequencing project: providing services to taxonomists for standard genome sequencing and annotation.</title>
        <authorList>
            <consortium name="The Broad Institute Genomics Platform"/>
            <consortium name="The Broad Institute Genome Sequencing Center for Infectious Disease"/>
            <person name="Wu L."/>
            <person name="Ma J."/>
        </authorList>
    </citation>
    <scope>NUCLEOTIDE SEQUENCE [LARGE SCALE GENOMIC DNA]</scope>
    <source>
        <strain evidence="4">CGMCC 1.10698</strain>
    </source>
</reference>
<feature type="region of interest" description="Disordered" evidence="1">
    <location>
        <begin position="1"/>
        <end position="53"/>
    </location>
</feature>
<dbReference type="InterPro" id="IPR042095">
    <property type="entry name" value="SUMF_sf"/>
</dbReference>
<feature type="compositionally biased region" description="Polar residues" evidence="1">
    <location>
        <begin position="38"/>
        <end position="48"/>
    </location>
</feature>
<name>A0ABV8R2Y3_9MICC</name>
<evidence type="ECO:0000313" key="4">
    <source>
        <dbReference type="Proteomes" id="UP001595773"/>
    </source>
</evidence>
<accession>A0ABV8R2Y3</accession>
<dbReference type="RefSeq" id="WP_376991874.1">
    <property type="nucleotide sequence ID" value="NZ_BAABLL010000010.1"/>
</dbReference>
<evidence type="ECO:0000256" key="1">
    <source>
        <dbReference type="SAM" id="MobiDB-lite"/>
    </source>
</evidence>
<dbReference type="PANTHER" id="PTHR23150">
    <property type="entry name" value="SULFATASE MODIFYING FACTOR 1, 2"/>
    <property type="match status" value="1"/>
</dbReference>
<proteinExistence type="predicted"/>
<organism evidence="3 4">
    <name type="scientific">Arthrobacter cryoconiti</name>
    <dbReference type="NCBI Taxonomy" id="748907"/>
    <lineage>
        <taxon>Bacteria</taxon>
        <taxon>Bacillati</taxon>
        <taxon>Actinomycetota</taxon>
        <taxon>Actinomycetes</taxon>
        <taxon>Micrococcales</taxon>
        <taxon>Micrococcaceae</taxon>
        <taxon>Arthrobacter</taxon>
    </lineage>
</organism>
<dbReference type="Pfam" id="PF03781">
    <property type="entry name" value="FGE-sulfatase"/>
    <property type="match status" value="1"/>
</dbReference>
<protein>
    <submittedName>
        <fullName evidence="3">Formylglycine-generating enzyme family protein</fullName>
    </submittedName>
</protein>
<dbReference type="PANTHER" id="PTHR23150:SF19">
    <property type="entry name" value="FORMYLGLYCINE-GENERATING ENZYME"/>
    <property type="match status" value="1"/>
</dbReference>
<gene>
    <name evidence="3" type="ORF">ACFOW9_14070</name>
</gene>
<keyword evidence="4" id="KW-1185">Reference proteome</keyword>
<evidence type="ECO:0000313" key="3">
    <source>
        <dbReference type="EMBL" id="MFC4266731.1"/>
    </source>
</evidence>
<dbReference type="InterPro" id="IPR016187">
    <property type="entry name" value="CTDL_fold"/>
</dbReference>